<evidence type="ECO:0000256" key="12">
    <source>
        <dbReference type="ARBA" id="ARBA00031465"/>
    </source>
</evidence>
<accession>J2ZTI3</accession>
<evidence type="ECO:0000256" key="10">
    <source>
        <dbReference type="ARBA" id="ARBA00025320"/>
    </source>
</evidence>
<evidence type="ECO:0000256" key="6">
    <source>
        <dbReference type="ARBA" id="ARBA00022692"/>
    </source>
</evidence>
<feature type="transmembrane region" description="Helical" evidence="13">
    <location>
        <begin position="108"/>
        <end position="125"/>
    </location>
</feature>
<keyword evidence="7 13" id="KW-1133">Transmembrane helix</keyword>
<feature type="transmembrane region" description="Helical" evidence="13">
    <location>
        <begin position="230"/>
        <end position="250"/>
    </location>
</feature>
<comment type="caution">
    <text evidence="14">The sequence shown here is derived from an EMBL/GenBank/DDBJ whole genome shotgun (WGS) entry which is preliminary data.</text>
</comment>
<evidence type="ECO:0000313" key="15">
    <source>
        <dbReference type="Proteomes" id="UP000007271"/>
    </source>
</evidence>
<evidence type="ECO:0000256" key="13">
    <source>
        <dbReference type="SAM" id="Phobius"/>
    </source>
</evidence>
<keyword evidence="5" id="KW-1003">Cell membrane</keyword>
<dbReference type="PANTHER" id="PTHR30472">
    <property type="entry name" value="FERRIC ENTEROBACTIN TRANSPORT SYSTEM PERMEASE PROTEIN"/>
    <property type="match status" value="1"/>
</dbReference>
<dbReference type="STRING" id="1185325.A11Y_15398"/>
<dbReference type="SUPFAM" id="SSF81345">
    <property type="entry name" value="ABC transporter involved in vitamin B12 uptake, BtuC"/>
    <property type="match status" value="1"/>
</dbReference>
<dbReference type="EMBL" id="AKFP01000013">
    <property type="protein sequence ID" value="EJN56266.1"/>
    <property type="molecule type" value="Genomic_DNA"/>
</dbReference>
<evidence type="ECO:0000256" key="5">
    <source>
        <dbReference type="ARBA" id="ARBA00022475"/>
    </source>
</evidence>
<evidence type="ECO:0000256" key="2">
    <source>
        <dbReference type="ARBA" id="ARBA00007935"/>
    </source>
</evidence>
<dbReference type="AlphaFoldDB" id="J2ZTI3"/>
<comment type="similarity">
    <text evidence="2">Belongs to the binding-protein-dependent transport system permease family. FecCD subfamily.</text>
</comment>
<dbReference type="GO" id="GO:0005886">
    <property type="term" value="C:plasma membrane"/>
    <property type="evidence" value="ECO:0007669"/>
    <property type="project" value="UniProtKB-SubCell"/>
</dbReference>
<dbReference type="Gene3D" id="1.10.3470.10">
    <property type="entry name" value="ABC transporter involved in vitamin B12 uptake, BtuC"/>
    <property type="match status" value="1"/>
</dbReference>
<keyword evidence="6 13" id="KW-0812">Transmembrane</keyword>
<dbReference type="GO" id="GO:0033214">
    <property type="term" value="P:siderophore-iron import into cell"/>
    <property type="evidence" value="ECO:0007669"/>
    <property type="project" value="TreeGrafter"/>
</dbReference>
<keyword evidence="9 13" id="KW-0472">Membrane</keyword>
<dbReference type="Pfam" id="PF01032">
    <property type="entry name" value="FecCD"/>
    <property type="match status" value="1"/>
</dbReference>
<evidence type="ECO:0000256" key="9">
    <source>
        <dbReference type="ARBA" id="ARBA00023136"/>
    </source>
</evidence>
<organism evidence="14 15">
    <name type="scientific">Loigolactobacillus coryniformis subsp. coryniformis CECT 5711</name>
    <dbReference type="NCBI Taxonomy" id="1185325"/>
    <lineage>
        <taxon>Bacteria</taxon>
        <taxon>Bacillati</taxon>
        <taxon>Bacillota</taxon>
        <taxon>Bacilli</taxon>
        <taxon>Lactobacillales</taxon>
        <taxon>Lactobacillaceae</taxon>
        <taxon>Loigolactobacillus</taxon>
    </lineage>
</organism>
<gene>
    <name evidence="14" type="ORF">A11Y_15398</name>
</gene>
<keyword evidence="8" id="KW-0408">Iron</keyword>
<evidence type="ECO:0000313" key="14">
    <source>
        <dbReference type="EMBL" id="EJN56266.1"/>
    </source>
</evidence>
<dbReference type="InterPro" id="IPR000522">
    <property type="entry name" value="ABC_transptr_permease_BtuC"/>
</dbReference>
<name>J2ZTI3_9LACO</name>
<keyword evidence="4" id="KW-0813">Transport</keyword>
<feature type="transmembrane region" description="Helical" evidence="13">
    <location>
        <begin position="285"/>
        <end position="304"/>
    </location>
</feature>
<protein>
    <recommendedName>
        <fullName evidence="3">Probable heme-iron transport system permease protein IsdF</fullName>
    </recommendedName>
    <alternativeName>
        <fullName evidence="12">Iron-regulated surface determinant protein F</fullName>
    </alternativeName>
    <alternativeName>
        <fullName evidence="11">Staphylococcal iron-regulated protein G</fullName>
    </alternativeName>
</protein>
<dbReference type="InterPro" id="IPR037294">
    <property type="entry name" value="ABC_BtuC-like"/>
</dbReference>
<evidence type="ECO:0000256" key="3">
    <source>
        <dbReference type="ARBA" id="ARBA00018524"/>
    </source>
</evidence>
<sequence>MNKHPVWTYSILLVALMALVAFALLQGATTVSLSHLAGQQFNTLFNIRLPRIIAALVSGAMLAVASAFFQAALRNAIADPSILGIAASANLFQVLGGLLLPALLFNKFIFALLGGLVAFLLLLQFQKQMDPYRLILIGVALNAMFVGIQQIFTPTTGSTTTTTFATSTWTTTLFLVILGIIGLMLALLLAPWANYLKIGDAQLKTLGVGVTWVRLILLLLAVYLTSTVTASVGVLPFIGIIVPHISRYFVGHDYRQVVPFSVLAGAFLLLLSDTIGRLIVIPNEITAATILAVIGGPFLIFILARQGRATTRRI</sequence>
<feature type="transmembrane region" description="Helical" evidence="13">
    <location>
        <begin position="172"/>
        <end position="193"/>
    </location>
</feature>
<feature type="transmembrane region" description="Helical" evidence="13">
    <location>
        <begin position="205"/>
        <end position="224"/>
    </location>
</feature>
<feature type="transmembrane region" description="Helical" evidence="13">
    <location>
        <begin position="132"/>
        <end position="152"/>
    </location>
</feature>
<feature type="transmembrane region" description="Helical" evidence="13">
    <location>
        <begin position="257"/>
        <end position="279"/>
    </location>
</feature>
<evidence type="ECO:0000256" key="1">
    <source>
        <dbReference type="ARBA" id="ARBA00004651"/>
    </source>
</evidence>
<dbReference type="RefSeq" id="WP_003677746.1">
    <property type="nucleotide sequence ID" value="NZ_AKFP01000013.1"/>
</dbReference>
<dbReference type="PANTHER" id="PTHR30472:SF21">
    <property type="entry name" value="HEME-IRON TRANSPORT SYSTEM PERMEASE PROTEIN ISDF-RELATED"/>
    <property type="match status" value="1"/>
</dbReference>
<evidence type="ECO:0000256" key="8">
    <source>
        <dbReference type="ARBA" id="ARBA00023004"/>
    </source>
</evidence>
<comment type="subcellular location">
    <subcellularLocation>
        <location evidence="1">Cell membrane</location>
        <topology evidence="1">Multi-pass membrane protein</topology>
    </subcellularLocation>
</comment>
<dbReference type="CDD" id="cd06550">
    <property type="entry name" value="TM_ABC_iron-siderophores_like"/>
    <property type="match status" value="1"/>
</dbReference>
<proteinExistence type="inferred from homology"/>
<feature type="transmembrane region" description="Helical" evidence="13">
    <location>
        <begin position="81"/>
        <end position="102"/>
    </location>
</feature>
<dbReference type="GO" id="GO:0022857">
    <property type="term" value="F:transmembrane transporter activity"/>
    <property type="evidence" value="ECO:0007669"/>
    <property type="project" value="InterPro"/>
</dbReference>
<evidence type="ECO:0000256" key="7">
    <source>
        <dbReference type="ARBA" id="ARBA00022989"/>
    </source>
</evidence>
<comment type="function">
    <text evidence="10">Part of the binding-protein-dependent transport system for heme-iron. Responsible for the translocation of the substrate across the membrane.</text>
</comment>
<dbReference type="PATRIC" id="fig|1185325.3.peg.780"/>
<evidence type="ECO:0000256" key="11">
    <source>
        <dbReference type="ARBA" id="ARBA00031149"/>
    </source>
</evidence>
<evidence type="ECO:0000256" key="4">
    <source>
        <dbReference type="ARBA" id="ARBA00022448"/>
    </source>
</evidence>
<feature type="transmembrane region" description="Helical" evidence="13">
    <location>
        <begin position="51"/>
        <end position="69"/>
    </location>
</feature>
<reference evidence="14 15" key="1">
    <citation type="submission" date="2012-05" db="EMBL/GenBank/DDBJ databases">
        <title>Complete Genome Sequence of Lactobacillus coryniformis CECT5711.</title>
        <authorList>
            <person name="Rodriguez J.M."/>
        </authorList>
    </citation>
    <scope>NUCLEOTIDE SEQUENCE [LARGE SCALE GENOMIC DNA]</scope>
    <source>
        <strain evidence="15">CECT5711</strain>
    </source>
</reference>
<dbReference type="Proteomes" id="UP000007271">
    <property type="component" value="Unassembled WGS sequence"/>
</dbReference>